<evidence type="ECO:0000313" key="4">
    <source>
        <dbReference type="Proteomes" id="UP000703269"/>
    </source>
</evidence>
<sequence length="316" mass="34805">MAPSKQRSVRRPRKPSAARKDHTRRLSEQKRLRNTPGLLPGPSDDSNSAPSRLPRSALQATLISTQDELAVAQSSIVAKDKQLALLEESAGAAVDHIEEQQHAIHDAENQAREYHRLYHNARTRERRFKASRDAARDAASQRIQALQGEFAQLHACYQQLEVCFADKSEALSEARTSLSEDAARSKTSQPELRTALDTLANTRAQLALTRTEWDSALASSASRTAKLDAALDHLDASQDDIKQLSAMLDDSRGCYHQELAGHKGTVTAVDFHPTEPICTCLIPRHRHTNAQARCLVLTGSKDGTMLLGEIEPSVKV</sequence>
<keyword evidence="1" id="KW-0175">Coiled coil</keyword>
<gene>
    <name evidence="3" type="ORF">PsYK624_035000</name>
</gene>
<dbReference type="EMBL" id="BPQB01000006">
    <property type="protein sequence ID" value="GJE87417.1"/>
    <property type="molecule type" value="Genomic_DNA"/>
</dbReference>
<reference evidence="3 4" key="1">
    <citation type="submission" date="2021-08" db="EMBL/GenBank/DDBJ databases">
        <title>Draft Genome Sequence of Phanerochaete sordida strain YK-624.</title>
        <authorList>
            <person name="Mori T."/>
            <person name="Dohra H."/>
            <person name="Suzuki T."/>
            <person name="Kawagishi H."/>
            <person name="Hirai H."/>
        </authorList>
    </citation>
    <scope>NUCLEOTIDE SEQUENCE [LARGE SCALE GENOMIC DNA]</scope>
    <source>
        <strain evidence="3 4">YK-624</strain>
    </source>
</reference>
<dbReference type="OrthoDB" id="1068471at2759"/>
<evidence type="ECO:0000256" key="2">
    <source>
        <dbReference type="SAM" id="MobiDB-lite"/>
    </source>
</evidence>
<dbReference type="AlphaFoldDB" id="A0A9P3LB30"/>
<feature type="compositionally biased region" description="Basic and acidic residues" evidence="2">
    <location>
        <begin position="18"/>
        <end position="31"/>
    </location>
</feature>
<keyword evidence="4" id="KW-1185">Reference proteome</keyword>
<protein>
    <submittedName>
        <fullName evidence="3">Uncharacterized protein</fullName>
    </submittedName>
</protein>
<feature type="region of interest" description="Disordered" evidence="2">
    <location>
        <begin position="1"/>
        <end position="53"/>
    </location>
</feature>
<proteinExistence type="predicted"/>
<dbReference type="Proteomes" id="UP000703269">
    <property type="component" value="Unassembled WGS sequence"/>
</dbReference>
<name>A0A9P3LB30_9APHY</name>
<accession>A0A9P3LB30</accession>
<comment type="caution">
    <text evidence="3">The sequence shown here is derived from an EMBL/GenBank/DDBJ whole genome shotgun (WGS) entry which is preliminary data.</text>
</comment>
<feature type="coiled-coil region" evidence="1">
    <location>
        <begin position="97"/>
        <end position="124"/>
    </location>
</feature>
<evidence type="ECO:0000256" key="1">
    <source>
        <dbReference type="SAM" id="Coils"/>
    </source>
</evidence>
<evidence type="ECO:0000313" key="3">
    <source>
        <dbReference type="EMBL" id="GJE87417.1"/>
    </source>
</evidence>
<organism evidence="3 4">
    <name type="scientific">Phanerochaete sordida</name>
    <dbReference type="NCBI Taxonomy" id="48140"/>
    <lineage>
        <taxon>Eukaryota</taxon>
        <taxon>Fungi</taxon>
        <taxon>Dikarya</taxon>
        <taxon>Basidiomycota</taxon>
        <taxon>Agaricomycotina</taxon>
        <taxon>Agaricomycetes</taxon>
        <taxon>Polyporales</taxon>
        <taxon>Phanerochaetaceae</taxon>
        <taxon>Phanerochaete</taxon>
    </lineage>
</organism>
<feature type="compositionally biased region" description="Basic residues" evidence="2">
    <location>
        <begin position="7"/>
        <end position="17"/>
    </location>
</feature>